<name>A0A0S2LPB9_CHLAP</name>
<evidence type="ECO:0000256" key="2">
    <source>
        <dbReference type="ARBA" id="ARBA00022531"/>
    </source>
</evidence>
<evidence type="ECO:0000256" key="4">
    <source>
        <dbReference type="ARBA" id="ARBA00022989"/>
    </source>
</evidence>
<geneLocation type="chloroplast" evidence="8"/>
<accession>A0A0S2LPB9</accession>
<keyword evidence="8" id="KW-0150">Chloroplast</keyword>
<dbReference type="Pfam" id="PF05969">
    <property type="entry name" value="PSII_Ycf12"/>
    <property type="match status" value="1"/>
</dbReference>
<comment type="function">
    <text evidence="7">A core subunit of photosystem II (PSII), probably helps stabilize the reaction center.</text>
</comment>
<evidence type="ECO:0000256" key="5">
    <source>
        <dbReference type="ARBA" id="ARBA00023136"/>
    </source>
</evidence>
<dbReference type="AlphaFoldDB" id="A0A0S2LPB9"/>
<dbReference type="GO" id="GO:0015979">
    <property type="term" value="P:photosynthesis"/>
    <property type="evidence" value="ECO:0007669"/>
    <property type="project" value="UniProtKB-KW"/>
</dbReference>
<evidence type="ECO:0000256" key="7">
    <source>
        <dbReference type="HAMAP-Rule" id="MF_01329"/>
    </source>
</evidence>
<comment type="subunit">
    <text evidence="7">PSII is composed of 1 copy each of membrane proteins PsbA, PsbB, PsbC, PsbD, PsbE, PsbF, PsbH, PsbI, PsbJ, PsbK, PsbL, PsbM, PsbT, PsbX, PsbY, PsbZ, Psb30/Ycf12, peripheral proteins of the oxygen-evolving complex and a large number of cofactors. It forms dimeric complexes.</text>
</comment>
<keyword evidence="4 7" id="KW-1133">Transmembrane helix</keyword>
<comment type="subcellular location">
    <subcellularLocation>
        <location evidence="1">Membrane</location>
        <topology evidence="1">Single-pass membrane protein</topology>
    </subcellularLocation>
    <subcellularLocation>
        <location evidence="7">Plastid</location>
        <location evidence="7">Chloroplast thylakoid membrane</location>
        <topology evidence="7">Single-pass membrane protein</topology>
    </subcellularLocation>
</comment>
<dbReference type="GO" id="GO:0009535">
    <property type="term" value="C:chloroplast thylakoid membrane"/>
    <property type="evidence" value="ECO:0007669"/>
    <property type="project" value="UniProtKB-SubCell"/>
</dbReference>
<evidence type="ECO:0000256" key="1">
    <source>
        <dbReference type="ARBA" id="ARBA00004167"/>
    </source>
</evidence>
<sequence length="52" mass="5671">MIIKTLLDFIYKILFLTTCMNIELVLQLASLLLVVAAGPLVVVLLSLRGGNL</sequence>
<keyword evidence="6 7" id="KW-0604">Photosystem II</keyword>
<keyword evidence="2 7" id="KW-0602">Photosynthesis</keyword>
<keyword evidence="8" id="KW-0934">Plastid</keyword>
<keyword evidence="7" id="KW-0793">Thylakoid</keyword>
<protein>
    <recommendedName>
        <fullName evidence="7">Photosystem II reaction center protein Psb30</fullName>
    </recommendedName>
    <alternativeName>
        <fullName evidence="7">Photosystem II reaction center protein Ycf12</fullName>
    </alternativeName>
</protein>
<organism evidence="8">
    <name type="scientific">Chlamydomonas applanata</name>
    <name type="common">Chlamydomonas humicola</name>
    <dbReference type="NCBI Taxonomy" id="35704"/>
    <lineage>
        <taxon>Eukaryota</taxon>
        <taxon>Viridiplantae</taxon>
        <taxon>Chlorophyta</taxon>
        <taxon>core chlorophytes</taxon>
        <taxon>Chlorophyceae</taxon>
        <taxon>CS clade</taxon>
        <taxon>Chlamydomonadales</taxon>
        <taxon>Chlamydomonadaceae</taxon>
        <taxon>Chlamydomonas</taxon>
    </lineage>
</organism>
<dbReference type="HAMAP" id="MF_01329">
    <property type="entry name" value="PSII_Psb30_Ycf12"/>
    <property type="match status" value="1"/>
</dbReference>
<dbReference type="EMBL" id="KT625417">
    <property type="protein sequence ID" value="ALO63243.1"/>
    <property type="molecule type" value="Genomic_DNA"/>
</dbReference>
<evidence type="ECO:0000256" key="3">
    <source>
        <dbReference type="ARBA" id="ARBA00022692"/>
    </source>
</evidence>
<evidence type="ECO:0000256" key="6">
    <source>
        <dbReference type="ARBA" id="ARBA00023276"/>
    </source>
</evidence>
<keyword evidence="3 7" id="KW-0812">Transmembrane</keyword>
<evidence type="ECO:0000313" key="8">
    <source>
        <dbReference type="EMBL" id="ALO63243.1"/>
    </source>
</evidence>
<dbReference type="GO" id="GO:0009523">
    <property type="term" value="C:photosystem II"/>
    <property type="evidence" value="ECO:0007669"/>
    <property type="project" value="UniProtKB-KW"/>
</dbReference>
<feature type="transmembrane region" description="Helical" evidence="7">
    <location>
        <begin position="24"/>
        <end position="47"/>
    </location>
</feature>
<dbReference type="NCBIfam" id="NF010239">
    <property type="entry name" value="PRK13686.1"/>
    <property type="match status" value="1"/>
</dbReference>
<gene>
    <name evidence="7 8" type="primary">ycf12</name>
    <name evidence="7" type="synonym">psb30</name>
</gene>
<proteinExistence type="inferred from homology"/>
<reference evidence="8" key="1">
    <citation type="journal article" date="2015" name="BMC Evol. Biol.">
        <title>Chloroplast phylogenomic analysis of chlorophyte green algae identifies a novel lineage sister to the Sphaeropleales (Chlorophyceae).</title>
        <authorList>
            <person name="Lemieux C."/>
            <person name="Vincent A.T."/>
            <person name="Labarre A."/>
            <person name="Otis C."/>
            <person name="Turmel M."/>
        </authorList>
    </citation>
    <scope>NUCLEOTIDE SEQUENCE</scope>
</reference>
<comment type="similarity">
    <text evidence="7">Belongs to the Psb30/Ycf12 family.</text>
</comment>
<keyword evidence="5 7" id="KW-0472">Membrane</keyword>
<dbReference type="InterPro" id="IPR010284">
    <property type="entry name" value="PSII_Ycf12_core-subunit"/>
</dbReference>